<proteinExistence type="predicted"/>
<sequence length="174" mass="19842">MDQTVYEKVNSFNGINCISPDTEIIIVGTITPSGGNGYFYTAPRNKIYGYIDAARGTKLKEKKEALQKTTNEKQRLSIIDGIKRELNDQKIAFLDVIDEAIRRKGSYADTAIKHYTLDYAAFSNIPQSIRKVICNSRLTENCYNKIRVETTNFTAAIYLSQRNGKKDRWVNELK</sequence>
<dbReference type="Gene3D" id="3.40.470.10">
    <property type="entry name" value="Uracil-DNA glycosylase-like domain"/>
    <property type="match status" value="1"/>
</dbReference>
<reference evidence="1" key="1">
    <citation type="journal article" date="2021" name="PeerJ">
        <title>Extensive microbial diversity within the chicken gut microbiome revealed by metagenomics and culture.</title>
        <authorList>
            <person name="Gilroy R."/>
            <person name="Ravi A."/>
            <person name="Getino M."/>
            <person name="Pursley I."/>
            <person name="Horton D.L."/>
            <person name="Alikhan N.F."/>
            <person name="Baker D."/>
            <person name="Gharbi K."/>
            <person name="Hall N."/>
            <person name="Watson M."/>
            <person name="Adriaenssens E.M."/>
            <person name="Foster-Nyarko E."/>
            <person name="Jarju S."/>
            <person name="Secka A."/>
            <person name="Antonio M."/>
            <person name="Oren A."/>
            <person name="Chaudhuri R.R."/>
            <person name="La Ragione R."/>
            <person name="Hildebrand F."/>
            <person name="Pallen M.J."/>
        </authorList>
    </citation>
    <scope>NUCLEOTIDE SEQUENCE</scope>
    <source>
        <strain evidence="1">ChiW7-2402</strain>
    </source>
</reference>
<dbReference type="EMBL" id="DXBB01000005">
    <property type="protein sequence ID" value="HIZ71986.1"/>
    <property type="molecule type" value="Genomic_DNA"/>
</dbReference>
<reference evidence="1" key="2">
    <citation type="submission" date="2021-04" db="EMBL/GenBank/DDBJ databases">
        <authorList>
            <person name="Gilroy R."/>
        </authorList>
    </citation>
    <scope>NUCLEOTIDE SEQUENCE</scope>
    <source>
        <strain evidence="1">ChiW7-2402</strain>
    </source>
</reference>
<dbReference type="AlphaFoldDB" id="A0A9D2G4B1"/>
<accession>A0A9D2G4B1</accession>
<name>A0A9D2G4B1_9FIRM</name>
<organism evidence="1 2">
    <name type="scientific">Candidatus Gallimonas intestinavium</name>
    <dbReference type="NCBI Taxonomy" id="2838603"/>
    <lineage>
        <taxon>Bacteria</taxon>
        <taxon>Bacillati</taxon>
        <taxon>Bacillota</taxon>
        <taxon>Clostridia</taxon>
        <taxon>Candidatus Gallimonas</taxon>
    </lineage>
</organism>
<evidence type="ECO:0000313" key="1">
    <source>
        <dbReference type="EMBL" id="HIZ71986.1"/>
    </source>
</evidence>
<protein>
    <submittedName>
        <fullName evidence="1">Uncharacterized protein</fullName>
    </submittedName>
</protein>
<gene>
    <name evidence="1" type="ORF">H9964_00215</name>
</gene>
<comment type="caution">
    <text evidence="1">The sequence shown here is derived from an EMBL/GenBank/DDBJ whole genome shotgun (WGS) entry which is preliminary data.</text>
</comment>
<evidence type="ECO:0000313" key="2">
    <source>
        <dbReference type="Proteomes" id="UP000824102"/>
    </source>
</evidence>
<dbReference type="Proteomes" id="UP000824102">
    <property type="component" value="Unassembled WGS sequence"/>
</dbReference>
<dbReference type="InterPro" id="IPR036895">
    <property type="entry name" value="Uracil-DNA_glycosylase-like_sf"/>
</dbReference>